<evidence type="ECO:0000256" key="3">
    <source>
        <dbReference type="ARBA" id="ARBA00022737"/>
    </source>
</evidence>
<feature type="signal peptide" evidence="6">
    <location>
        <begin position="1"/>
        <end position="17"/>
    </location>
</feature>
<dbReference type="Gene3D" id="2.170.140.10">
    <property type="entry name" value="Chitin binding domain"/>
    <property type="match status" value="3"/>
</dbReference>
<dbReference type="GO" id="GO:0005576">
    <property type="term" value="C:extracellular region"/>
    <property type="evidence" value="ECO:0007669"/>
    <property type="project" value="InterPro"/>
</dbReference>
<evidence type="ECO:0000259" key="7">
    <source>
        <dbReference type="PROSITE" id="PS50940"/>
    </source>
</evidence>
<dbReference type="PROSITE" id="PS50940">
    <property type="entry name" value="CHIT_BIND_II"/>
    <property type="match status" value="2"/>
</dbReference>
<proteinExistence type="predicted"/>
<dbReference type="InterPro" id="IPR002557">
    <property type="entry name" value="Chitin-bd_dom"/>
</dbReference>
<reference evidence="8" key="1">
    <citation type="submission" date="2021-01" db="UniProtKB">
        <authorList>
            <consortium name="EnsemblMetazoa"/>
        </authorList>
    </citation>
    <scope>IDENTIFICATION</scope>
    <source>
        <strain evidence="8">DH4</strain>
    </source>
</reference>
<dbReference type="InterPro" id="IPR051940">
    <property type="entry name" value="Chitin_bind-dev_reg"/>
</dbReference>
<accession>A0A7M7IKV1</accession>
<dbReference type="SMART" id="SM00494">
    <property type="entry name" value="ChtBD2"/>
    <property type="match status" value="3"/>
</dbReference>
<evidence type="ECO:0000256" key="6">
    <source>
        <dbReference type="SAM" id="SignalP"/>
    </source>
</evidence>
<dbReference type="AlphaFoldDB" id="A0A7M7IKV1"/>
<dbReference type="GeneID" id="102654161"/>
<dbReference type="Proteomes" id="UP000005203">
    <property type="component" value="Linkage group LG11"/>
</dbReference>
<evidence type="ECO:0000313" key="8">
    <source>
        <dbReference type="EnsemblMetazoa" id="XP_016770432"/>
    </source>
</evidence>
<feature type="chain" id="PRO_5044659975" evidence="6">
    <location>
        <begin position="18"/>
        <end position="412"/>
    </location>
</feature>
<keyword evidence="9" id="KW-1185">Reference proteome</keyword>
<dbReference type="Pfam" id="PF01607">
    <property type="entry name" value="CBM_14"/>
    <property type="match status" value="1"/>
</dbReference>
<evidence type="ECO:0000313" key="10">
    <source>
        <dbReference type="RefSeq" id="XP_016770432.2"/>
    </source>
</evidence>
<keyword evidence="5" id="KW-0325">Glycoprotein</keyword>
<dbReference type="PANTHER" id="PTHR23301:SF0">
    <property type="entry name" value="CHITIN-BINDING TYPE-2 DOMAIN-CONTAINING PROTEIN-RELATED"/>
    <property type="match status" value="1"/>
</dbReference>
<feature type="domain" description="Chitin-binding type-2" evidence="7">
    <location>
        <begin position="274"/>
        <end position="330"/>
    </location>
</feature>
<sequence>MRLIAFFLYSILITIESSKCPESRKPHSTSCTIFYNCVNLPSGGYVWIPSKCTGNLIFQPYLRMCVLPGDSWTCDTLSTESSFVTNSIPDYFDQDTATPYPLIEDKETMEHKYKLNADDVSEINNIKESYLQTEDNNKKYYSMLNQLMHHLLIYKKITIPLELLASSSLPVPSKSVTNLPLSSYLVQNYIQQNNNLQNTIITDVKLQDTTENNATLKNDINELISNTENSKNLTITDDENNIILIMDNIGNKQYLTIERYRSLGYNLDPQFVQVIPCIKNVRMPNMTNCIKYYICEPDMASVIEYSCPLFTAFNKYSKTCDASTYNKCNENENNKENINLLGNVNNIFQTNKNICTENGKTKDPTSESHYYICYSSSENAEDIKSVRMSCPNGLIFCQIRKVCTTKRLCKIS</sequence>
<evidence type="ECO:0000256" key="5">
    <source>
        <dbReference type="ARBA" id="ARBA00023180"/>
    </source>
</evidence>
<protein>
    <submittedName>
        <fullName evidence="10">Uncharacterized protein LOC102654161 isoform X2</fullName>
    </submittedName>
</protein>
<keyword evidence="3" id="KW-0677">Repeat</keyword>
<dbReference type="SUPFAM" id="SSF57625">
    <property type="entry name" value="Invertebrate chitin-binding proteins"/>
    <property type="match status" value="3"/>
</dbReference>
<feature type="domain" description="Chitin-binding type-2" evidence="7">
    <location>
        <begin position="17"/>
        <end position="76"/>
    </location>
</feature>
<dbReference type="EnsemblMetazoa" id="XM_016914943">
    <property type="protein sequence ID" value="XP_016770432"/>
    <property type="gene ID" value="LOC102654161"/>
</dbReference>
<dbReference type="PANTHER" id="PTHR23301">
    <property type="entry name" value="CHITIN BINDING PERITROPHIN-A"/>
    <property type="match status" value="1"/>
</dbReference>
<evidence type="ECO:0000313" key="9">
    <source>
        <dbReference type="Proteomes" id="UP000005203"/>
    </source>
</evidence>
<name>A0A7M7IKV1_APIME</name>
<reference evidence="10" key="2">
    <citation type="submission" date="2025-04" db="UniProtKB">
        <authorList>
            <consortium name="RefSeq"/>
        </authorList>
    </citation>
    <scope>IDENTIFICATION</scope>
    <source>
        <strain evidence="10">DH4</strain>
        <tissue evidence="10">Whole body</tissue>
    </source>
</reference>
<keyword evidence="4" id="KW-1015">Disulfide bond</keyword>
<keyword evidence="2 6" id="KW-0732">Signal</keyword>
<dbReference type="GO" id="GO:0008061">
    <property type="term" value="F:chitin binding"/>
    <property type="evidence" value="ECO:0007669"/>
    <property type="project" value="UniProtKB-KW"/>
</dbReference>
<evidence type="ECO:0000256" key="2">
    <source>
        <dbReference type="ARBA" id="ARBA00022729"/>
    </source>
</evidence>
<evidence type="ECO:0000256" key="1">
    <source>
        <dbReference type="ARBA" id="ARBA00022669"/>
    </source>
</evidence>
<dbReference type="RefSeq" id="XP_016770432.2">
    <property type="nucleotide sequence ID" value="XM_016914943.2"/>
</dbReference>
<evidence type="ECO:0000256" key="4">
    <source>
        <dbReference type="ARBA" id="ARBA00023157"/>
    </source>
</evidence>
<accession>A0A8B7KN72</accession>
<gene>
    <name evidence="10" type="primary">LOC102654161</name>
</gene>
<organism evidence="8">
    <name type="scientific">Apis mellifera</name>
    <name type="common">Honeybee</name>
    <dbReference type="NCBI Taxonomy" id="7460"/>
    <lineage>
        <taxon>Eukaryota</taxon>
        <taxon>Metazoa</taxon>
        <taxon>Ecdysozoa</taxon>
        <taxon>Arthropoda</taxon>
        <taxon>Hexapoda</taxon>
        <taxon>Insecta</taxon>
        <taxon>Pterygota</taxon>
        <taxon>Neoptera</taxon>
        <taxon>Endopterygota</taxon>
        <taxon>Hymenoptera</taxon>
        <taxon>Apocrita</taxon>
        <taxon>Aculeata</taxon>
        <taxon>Apoidea</taxon>
        <taxon>Anthophila</taxon>
        <taxon>Apidae</taxon>
        <taxon>Apis</taxon>
    </lineage>
</organism>
<keyword evidence="1" id="KW-0147">Chitin-binding</keyword>
<dbReference type="InterPro" id="IPR036508">
    <property type="entry name" value="Chitin-bd_dom_sf"/>
</dbReference>